<keyword evidence="6" id="KW-1185">Reference proteome</keyword>
<feature type="domain" description="Serpin" evidence="5">
    <location>
        <begin position="57"/>
        <end position="412"/>
    </location>
</feature>
<dbReference type="InterPro" id="IPR042178">
    <property type="entry name" value="Serpin_sf_1"/>
</dbReference>
<dbReference type="PANTHER" id="PTHR11461">
    <property type="entry name" value="SERINE PROTEASE INHIBITOR, SERPIN"/>
    <property type="match status" value="1"/>
</dbReference>
<dbReference type="InterPro" id="IPR042185">
    <property type="entry name" value="Serpin_sf_2"/>
</dbReference>
<dbReference type="Gene3D" id="2.30.39.10">
    <property type="entry name" value="Alpha-1-antitrypsin, domain 1"/>
    <property type="match status" value="1"/>
</dbReference>
<dbReference type="Gene3D" id="3.30.497.10">
    <property type="entry name" value="Antithrombin, subunit I, domain 2"/>
    <property type="match status" value="1"/>
</dbReference>
<dbReference type="PROSITE" id="PS00284">
    <property type="entry name" value="SERPIN"/>
    <property type="match status" value="1"/>
</dbReference>
<dbReference type="InterPro" id="IPR023796">
    <property type="entry name" value="Serpin_dom"/>
</dbReference>
<dbReference type="Pfam" id="PF00079">
    <property type="entry name" value="Serpin"/>
    <property type="match status" value="1"/>
</dbReference>
<keyword evidence="3" id="KW-0722">Serine protease inhibitor</keyword>
<evidence type="ECO:0000256" key="2">
    <source>
        <dbReference type="ARBA" id="ARBA00022690"/>
    </source>
</evidence>
<accession>A0ABM1IPJ4</accession>
<dbReference type="Proteomes" id="UP000694924">
    <property type="component" value="Unplaced"/>
</dbReference>
<evidence type="ECO:0000256" key="1">
    <source>
        <dbReference type="ARBA" id="ARBA00009500"/>
    </source>
</evidence>
<comment type="similarity">
    <text evidence="1 4">Belongs to the serpin family.</text>
</comment>
<evidence type="ECO:0000313" key="7">
    <source>
        <dbReference type="RefSeq" id="XP_015182131.1"/>
    </source>
</evidence>
<sequence length="421" mass="48282">MIISMKYTHILNQNVLPTSLFFLILFGIICVSSEEMSTQKEENTLQKVANSCCFFSSNFYKILSNEFDGNVITSPFSLHTILSLLHHGSKGVTSNELETVLYQNGADVPHDEIKSLISTLNDIKDVELQIANAIYIQDGFEIINEFTTVSTDVFNCDLSVINFKNKLQAFNEINSWVKKATRDKISNILSMDDIDDYTRAVLINAVYFKGYWLHKFDDKLTKQIFFHATKTDKKLVPMMYKQTKYVYGEIPRLDARFIEIPYLNKDITMIILLPNDIEGLQSLEQNFKWEDISEASSNEIDIALTLPRFKYEVTINLENILRKLGLNSMFEDNADFGKLTNEPVKISKILQKAFIEVNEEGSEAAAATVGIVRLRRALIDFPEEFLVNRPFLFIINHKPSKIPIFLGSVKDIYIPMEKDEL</sequence>
<dbReference type="SMART" id="SM00093">
    <property type="entry name" value="SERPIN"/>
    <property type="match status" value="1"/>
</dbReference>
<evidence type="ECO:0000256" key="4">
    <source>
        <dbReference type="RuleBase" id="RU000411"/>
    </source>
</evidence>
<keyword evidence="2" id="KW-0646">Protease inhibitor</keyword>
<dbReference type="InterPro" id="IPR000215">
    <property type="entry name" value="Serpin_fam"/>
</dbReference>
<reference evidence="7" key="1">
    <citation type="submission" date="2025-08" db="UniProtKB">
        <authorList>
            <consortium name="RefSeq"/>
        </authorList>
    </citation>
    <scope>IDENTIFICATION</scope>
    <source>
        <tissue evidence="7">Whole body</tissue>
    </source>
</reference>
<evidence type="ECO:0000313" key="6">
    <source>
        <dbReference type="Proteomes" id="UP000694924"/>
    </source>
</evidence>
<organism evidence="6 7">
    <name type="scientific">Polistes dominula</name>
    <name type="common">European paper wasp</name>
    <name type="synonym">Vespa dominula</name>
    <dbReference type="NCBI Taxonomy" id="743375"/>
    <lineage>
        <taxon>Eukaryota</taxon>
        <taxon>Metazoa</taxon>
        <taxon>Ecdysozoa</taxon>
        <taxon>Arthropoda</taxon>
        <taxon>Hexapoda</taxon>
        <taxon>Insecta</taxon>
        <taxon>Pterygota</taxon>
        <taxon>Neoptera</taxon>
        <taxon>Endopterygota</taxon>
        <taxon>Hymenoptera</taxon>
        <taxon>Apocrita</taxon>
        <taxon>Aculeata</taxon>
        <taxon>Vespoidea</taxon>
        <taxon>Vespidae</taxon>
        <taxon>Polistinae</taxon>
        <taxon>Polistini</taxon>
        <taxon>Polistes</taxon>
    </lineage>
</organism>
<dbReference type="PANTHER" id="PTHR11461:SF211">
    <property type="entry name" value="GH10112P-RELATED"/>
    <property type="match status" value="1"/>
</dbReference>
<name>A0ABM1IPJ4_POLDO</name>
<proteinExistence type="inferred from homology"/>
<dbReference type="RefSeq" id="XP_015182131.1">
    <property type="nucleotide sequence ID" value="XM_015326645.1"/>
</dbReference>
<dbReference type="GeneID" id="107069373"/>
<dbReference type="InterPro" id="IPR036186">
    <property type="entry name" value="Serpin_sf"/>
</dbReference>
<dbReference type="SUPFAM" id="SSF56574">
    <property type="entry name" value="Serpins"/>
    <property type="match status" value="1"/>
</dbReference>
<evidence type="ECO:0000259" key="5">
    <source>
        <dbReference type="SMART" id="SM00093"/>
    </source>
</evidence>
<protein>
    <submittedName>
        <fullName evidence="7">Antichymotrypsin-2-like isoform X1</fullName>
    </submittedName>
</protein>
<evidence type="ECO:0000256" key="3">
    <source>
        <dbReference type="ARBA" id="ARBA00022900"/>
    </source>
</evidence>
<dbReference type="CDD" id="cd19601">
    <property type="entry name" value="serpin42Da-like"/>
    <property type="match status" value="1"/>
</dbReference>
<gene>
    <name evidence="7" type="primary">LOC107069373</name>
</gene>
<dbReference type="InterPro" id="IPR023795">
    <property type="entry name" value="Serpin_CS"/>
</dbReference>